<dbReference type="InterPro" id="IPR036291">
    <property type="entry name" value="NAD(P)-bd_dom_sf"/>
</dbReference>
<dbReference type="PANTHER" id="PTHR15020">
    <property type="entry name" value="FLAVIN REDUCTASE-RELATED"/>
    <property type="match status" value="1"/>
</dbReference>
<name>G4TDK4_SERID</name>
<evidence type="ECO:0008006" key="3">
    <source>
        <dbReference type="Google" id="ProtNLM"/>
    </source>
</evidence>
<reference evidence="1 2" key="1">
    <citation type="journal article" date="2011" name="PLoS Pathog.">
        <title>Endophytic Life Strategies Decoded by Genome and Transcriptome Analyses of the Mutualistic Root Symbiont Piriformospora indica.</title>
        <authorList>
            <person name="Zuccaro A."/>
            <person name="Lahrmann U."/>
            <person name="Guldener U."/>
            <person name="Langen G."/>
            <person name="Pfiffi S."/>
            <person name="Biedenkopf D."/>
            <person name="Wong P."/>
            <person name="Samans B."/>
            <person name="Grimm C."/>
            <person name="Basiewicz M."/>
            <person name="Murat C."/>
            <person name="Martin F."/>
            <person name="Kogel K.H."/>
        </authorList>
    </citation>
    <scope>NUCLEOTIDE SEQUENCE [LARGE SCALE GENOMIC DNA]</scope>
    <source>
        <strain evidence="1 2">DSM 11827</strain>
    </source>
</reference>
<dbReference type="Gene3D" id="3.40.50.720">
    <property type="entry name" value="NAD(P)-binding Rossmann-like Domain"/>
    <property type="match status" value="1"/>
</dbReference>
<protein>
    <recommendedName>
        <fullName evidence="3">NAD(P)-binding domain-containing protein</fullName>
    </recommendedName>
</protein>
<keyword evidence="2" id="KW-1185">Reference proteome</keyword>
<gene>
    <name evidence="1" type="ORF">PIIN_03302</name>
</gene>
<dbReference type="AlphaFoldDB" id="G4TDK4"/>
<accession>G4TDK4</accession>
<dbReference type="OrthoDB" id="63935at2759"/>
<proteinExistence type="predicted"/>
<dbReference type="HOGENOM" id="CLU_066707_1_0_1"/>
<dbReference type="OMA" id="RVLAHCM"/>
<sequence>MKLFALGASKNIGYFTTRHYLAAGHTVIFLLRSTTVFDDDETMKPYIQSNKAILVKGDGLVKSDVTNAWNKANEGGPVDLILSTIGAPIKFQFPRGFVITPPDLTTRCMFNLLQVVAESRPSPFPRMIAISSTGITKASHDALPVTMKLMYNVLLPAPHADKLGLERLLQYAMGRRWEENAEPEDSILPKGWEDSLPPAGFMPDIVVVRPAFLTDGEAKHEYKVSPDEYASYVISRKDVAHFIGERLLTEWSTWSGKIVNLGY</sequence>
<dbReference type="PANTHER" id="PTHR15020:SF50">
    <property type="entry name" value="UPF0659 PROTEIN YMR090W"/>
    <property type="match status" value="1"/>
</dbReference>
<dbReference type="eggNOG" id="ENOG502S3UW">
    <property type="taxonomic scope" value="Eukaryota"/>
</dbReference>
<comment type="caution">
    <text evidence="1">The sequence shown here is derived from an EMBL/GenBank/DDBJ whole genome shotgun (WGS) entry which is preliminary data.</text>
</comment>
<evidence type="ECO:0000313" key="1">
    <source>
        <dbReference type="EMBL" id="CCA69402.1"/>
    </source>
</evidence>
<organism evidence="1 2">
    <name type="scientific">Serendipita indica (strain DSM 11827)</name>
    <name type="common">Root endophyte fungus</name>
    <name type="synonym">Piriformospora indica</name>
    <dbReference type="NCBI Taxonomy" id="1109443"/>
    <lineage>
        <taxon>Eukaryota</taxon>
        <taxon>Fungi</taxon>
        <taxon>Dikarya</taxon>
        <taxon>Basidiomycota</taxon>
        <taxon>Agaricomycotina</taxon>
        <taxon>Agaricomycetes</taxon>
        <taxon>Sebacinales</taxon>
        <taxon>Serendipitaceae</taxon>
        <taxon>Serendipita</taxon>
    </lineage>
</organism>
<dbReference type="EMBL" id="CAFZ01000054">
    <property type="protein sequence ID" value="CCA69402.1"/>
    <property type="molecule type" value="Genomic_DNA"/>
</dbReference>
<dbReference type="SUPFAM" id="SSF51735">
    <property type="entry name" value="NAD(P)-binding Rossmann-fold domains"/>
    <property type="match status" value="1"/>
</dbReference>
<evidence type="ECO:0000313" key="2">
    <source>
        <dbReference type="Proteomes" id="UP000007148"/>
    </source>
</evidence>
<dbReference type="Proteomes" id="UP000007148">
    <property type="component" value="Unassembled WGS sequence"/>
</dbReference>
<dbReference type="InParanoid" id="G4TDK4"/>